<evidence type="ECO:0000313" key="3">
    <source>
        <dbReference type="Proteomes" id="UP000184356"/>
    </source>
</evidence>
<keyword evidence="1" id="KW-1133">Transmembrane helix</keyword>
<gene>
    <name evidence="2" type="ORF">ASPSYDRAFT_1056282</name>
</gene>
<accession>A0A1L9TDK0</accession>
<keyword evidence="1" id="KW-0472">Membrane</keyword>
<dbReference type="RefSeq" id="XP_040701277.1">
    <property type="nucleotide sequence ID" value="XM_040839853.1"/>
</dbReference>
<organism evidence="2 3">
    <name type="scientific">Aspergillus sydowii CBS 593.65</name>
    <dbReference type="NCBI Taxonomy" id="1036612"/>
    <lineage>
        <taxon>Eukaryota</taxon>
        <taxon>Fungi</taxon>
        <taxon>Dikarya</taxon>
        <taxon>Ascomycota</taxon>
        <taxon>Pezizomycotina</taxon>
        <taxon>Eurotiomycetes</taxon>
        <taxon>Eurotiomycetidae</taxon>
        <taxon>Eurotiales</taxon>
        <taxon>Aspergillaceae</taxon>
        <taxon>Aspergillus</taxon>
        <taxon>Aspergillus subgen. Nidulantes</taxon>
    </lineage>
</organism>
<feature type="transmembrane region" description="Helical" evidence="1">
    <location>
        <begin position="27"/>
        <end position="49"/>
    </location>
</feature>
<evidence type="ECO:0000313" key="2">
    <source>
        <dbReference type="EMBL" id="OJJ57471.1"/>
    </source>
</evidence>
<dbReference type="VEuPathDB" id="FungiDB:ASPSYDRAFT_1056282"/>
<keyword evidence="1" id="KW-0812">Transmembrane</keyword>
<keyword evidence="3" id="KW-1185">Reference proteome</keyword>
<evidence type="ECO:0000256" key="1">
    <source>
        <dbReference type="SAM" id="Phobius"/>
    </source>
</evidence>
<dbReference type="EMBL" id="KV878588">
    <property type="protein sequence ID" value="OJJ57471.1"/>
    <property type="molecule type" value="Genomic_DNA"/>
</dbReference>
<protein>
    <submittedName>
        <fullName evidence="2">Uncharacterized protein</fullName>
    </submittedName>
</protein>
<dbReference type="GeneID" id="63755926"/>
<sequence length="61" mass="7266">MVFISILGWVWFPDGQARGFAFFPLLLFYHYCLFASTSNLGSLIPLFIYSDFFRPLRYVFR</sequence>
<name>A0A1L9TDK0_9EURO</name>
<reference evidence="3" key="1">
    <citation type="journal article" date="2017" name="Genome Biol.">
        <title>Comparative genomics reveals high biological diversity and specific adaptations in the industrially and medically important fungal genus Aspergillus.</title>
        <authorList>
            <person name="de Vries R.P."/>
            <person name="Riley R."/>
            <person name="Wiebenga A."/>
            <person name="Aguilar-Osorio G."/>
            <person name="Amillis S."/>
            <person name="Uchima C.A."/>
            <person name="Anderluh G."/>
            <person name="Asadollahi M."/>
            <person name="Askin M."/>
            <person name="Barry K."/>
            <person name="Battaglia E."/>
            <person name="Bayram O."/>
            <person name="Benocci T."/>
            <person name="Braus-Stromeyer S.A."/>
            <person name="Caldana C."/>
            <person name="Canovas D."/>
            <person name="Cerqueira G.C."/>
            <person name="Chen F."/>
            <person name="Chen W."/>
            <person name="Choi C."/>
            <person name="Clum A."/>
            <person name="Dos Santos R.A."/>
            <person name="Damasio A.R."/>
            <person name="Diallinas G."/>
            <person name="Emri T."/>
            <person name="Fekete E."/>
            <person name="Flipphi M."/>
            <person name="Freyberg S."/>
            <person name="Gallo A."/>
            <person name="Gournas C."/>
            <person name="Habgood R."/>
            <person name="Hainaut M."/>
            <person name="Harispe M.L."/>
            <person name="Henrissat B."/>
            <person name="Hilden K.S."/>
            <person name="Hope R."/>
            <person name="Hossain A."/>
            <person name="Karabika E."/>
            <person name="Karaffa L."/>
            <person name="Karanyi Z."/>
            <person name="Krasevec N."/>
            <person name="Kuo A."/>
            <person name="Kusch H."/>
            <person name="LaButti K."/>
            <person name="Lagendijk E.L."/>
            <person name="Lapidus A."/>
            <person name="Levasseur A."/>
            <person name="Lindquist E."/>
            <person name="Lipzen A."/>
            <person name="Logrieco A.F."/>
            <person name="MacCabe A."/>
            <person name="Maekelae M.R."/>
            <person name="Malavazi I."/>
            <person name="Melin P."/>
            <person name="Meyer V."/>
            <person name="Mielnichuk N."/>
            <person name="Miskei M."/>
            <person name="Molnar A.P."/>
            <person name="Mule G."/>
            <person name="Ngan C.Y."/>
            <person name="Orejas M."/>
            <person name="Orosz E."/>
            <person name="Ouedraogo J.P."/>
            <person name="Overkamp K.M."/>
            <person name="Park H.-S."/>
            <person name="Perrone G."/>
            <person name="Piumi F."/>
            <person name="Punt P.J."/>
            <person name="Ram A.F."/>
            <person name="Ramon A."/>
            <person name="Rauscher S."/>
            <person name="Record E."/>
            <person name="Riano-Pachon D.M."/>
            <person name="Robert V."/>
            <person name="Roehrig J."/>
            <person name="Ruller R."/>
            <person name="Salamov A."/>
            <person name="Salih N.S."/>
            <person name="Samson R.A."/>
            <person name="Sandor E."/>
            <person name="Sanguinetti M."/>
            <person name="Schuetze T."/>
            <person name="Sepcic K."/>
            <person name="Shelest E."/>
            <person name="Sherlock G."/>
            <person name="Sophianopoulou V."/>
            <person name="Squina F.M."/>
            <person name="Sun H."/>
            <person name="Susca A."/>
            <person name="Todd R.B."/>
            <person name="Tsang A."/>
            <person name="Unkles S.E."/>
            <person name="van de Wiele N."/>
            <person name="van Rossen-Uffink D."/>
            <person name="Oliveira J.V."/>
            <person name="Vesth T.C."/>
            <person name="Visser J."/>
            <person name="Yu J.-H."/>
            <person name="Zhou M."/>
            <person name="Andersen M.R."/>
            <person name="Archer D.B."/>
            <person name="Baker S.E."/>
            <person name="Benoit I."/>
            <person name="Brakhage A.A."/>
            <person name="Braus G.H."/>
            <person name="Fischer R."/>
            <person name="Frisvad J.C."/>
            <person name="Goldman G.H."/>
            <person name="Houbraken J."/>
            <person name="Oakley B."/>
            <person name="Pocsi I."/>
            <person name="Scazzocchio C."/>
            <person name="Seiboth B."/>
            <person name="vanKuyk P.A."/>
            <person name="Wortman J."/>
            <person name="Dyer P.S."/>
            <person name="Grigoriev I.V."/>
        </authorList>
    </citation>
    <scope>NUCLEOTIDE SEQUENCE [LARGE SCALE GENOMIC DNA]</scope>
    <source>
        <strain evidence="3">CBS 593.65</strain>
    </source>
</reference>
<dbReference type="Proteomes" id="UP000184356">
    <property type="component" value="Unassembled WGS sequence"/>
</dbReference>
<proteinExistence type="predicted"/>
<dbReference type="AlphaFoldDB" id="A0A1L9TDK0"/>